<evidence type="ECO:0000313" key="1">
    <source>
        <dbReference type="EMBL" id="PSR53838.1"/>
    </source>
</evidence>
<dbReference type="Proteomes" id="UP000240357">
    <property type="component" value="Unassembled WGS sequence"/>
</dbReference>
<keyword evidence="2" id="KW-1185">Reference proteome</keyword>
<name>A0A2T2YEF4_9BACT</name>
<protein>
    <submittedName>
        <fullName evidence="1">Uncharacterized protein</fullName>
    </submittedName>
</protein>
<evidence type="ECO:0000313" key="2">
    <source>
        <dbReference type="Proteomes" id="UP000240357"/>
    </source>
</evidence>
<accession>A0A2T2YEF4</accession>
<organism evidence="1 2">
    <name type="scientific">Adhaeribacter arboris</name>
    <dbReference type="NCBI Taxonomy" id="2072846"/>
    <lineage>
        <taxon>Bacteria</taxon>
        <taxon>Pseudomonadati</taxon>
        <taxon>Bacteroidota</taxon>
        <taxon>Cytophagia</taxon>
        <taxon>Cytophagales</taxon>
        <taxon>Hymenobacteraceae</taxon>
        <taxon>Adhaeribacter</taxon>
    </lineage>
</organism>
<proteinExistence type="predicted"/>
<reference evidence="1 2" key="1">
    <citation type="submission" date="2018-03" db="EMBL/GenBank/DDBJ databases">
        <title>Adhaeribacter sp. HMF7605 Genome sequencing and assembly.</title>
        <authorList>
            <person name="Kang H."/>
            <person name="Kang J."/>
            <person name="Cha I."/>
            <person name="Kim H."/>
            <person name="Joh K."/>
        </authorList>
    </citation>
    <scope>NUCLEOTIDE SEQUENCE [LARGE SCALE GENOMIC DNA]</scope>
    <source>
        <strain evidence="1 2">HMF7605</strain>
    </source>
</reference>
<dbReference type="EMBL" id="PYFT01000001">
    <property type="protein sequence ID" value="PSR53838.1"/>
    <property type="molecule type" value="Genomic_DNA"/>
</dbReference>
<gene>
    <name evidence="1" type="ORF">AHMF7605_10055</name>
</gene>
<comment type="caution">
    <text evidence="1">The sequence shown here is derived from an EMBL/GenBank/DDBJ whole genome shotgun (WGS) entry which is preliminary data.</text>
</comment>
<sequence>MYGVHNRKGLVMLLDKTMVLTINFYHFNKENLKRLYAGRYLLIKDEKLIGDFNAWVDALRHGLNLFNNDDFFIKYCV</sequence>
<dbReference type="AlphaFoldDB" id="A0A2T2YEF4"/>